<feature type="transmembrane region" description="Helical" evidence="2">
    <location>
        <begin position="580"/>
        <end position="602"/>
    </location>
</feature>
<name>X1ZZA8_CAPTE</name>
<keyword evidence="4" id="KW-1185">Reference proteome</keyword>
<feature type="transmembrane region" description="Helical" evidence="2">
    <location>
        <begin position="324"/>
        <end position="346"/>
    </location>
</feature>
<dbReference type="GO" id="GO:0005886">
    <property type="term" value="C:plasma membrane"/>
    <property type="evidence" value="ECO:0007669"/>
    <property type="project" value="TreeGrafter"/>
</dbReference>
<evidence type="ECO:0000313" key="4">
    <source>
        <dbReference type="Proteomes" id="UP000014760"/>
    </source>
</evidence>
<reference evidence="4" key="2">
    <citation type="journal article" date="2013" name="Nature">
        <title>Insights into bilaterian evolution from three spiralian genomes.</title>
        <authorList>
            <person name="Simakov O."/>
            <person name="Marletaz F."/>
            <person name="Cho S.J."/>
            <person name="Edsinger-Gonzales E."/>
            <person name="Havlak P."/>
            <person name="Hellsten U."/>
            <person name="Kuo D.H."/>
            <person name="Larsson T."/>
            <person name="Lv J."/>
            <person name="Arendt D."/>
            <person name="Savage R."/>
            <person name="Osoegawa K."/>
            <person name="de Jong P."/>
            <person name="Grimwood J."/>
            <person name="Chapman J.A."/>
            <person name="Shapiro H."/>
            <person name="Aerts A."/>
            <person name="Otillar R.P."/>
            <person name="Terry A.Y."/>
            <person name="Boore J.L."/>
            <person name="Grigoriev I.V."/>
            <person name="Lindberg D.R."/>
            <person name="Seaver E.C."/>
            <person name="Weisblat D.A."/>
            <person name="Putnam N.H."/>
            <person name="Rokhsar D.S."/>
        </authorList>
    </citation>
    <scope>NUCLEOTIDE SEQUENCE</scope>
    <source>
        <strain evidence="4">I ESC-2004</strain>
    </source>
</reference>
<dbReference type="EnsemblMetazoa" id="CapteT198960">
    <property type="protein sequence ID" value="CapteP198960"/>
    <property type="gene ID" value="CapteG198960"/>
</dbReference>
<dbReference type="AlphaFoldDB" id="X1ZZA8"/>
<protein>
    <recommendedName>
        <fullName evidence="5">Ion transport domain-containing protein</fullName>
    </recommendedName>
</protein>
<dbReference type="PANTHER" id="PTHR10582:SF2">
    <property type="entry name" value="INACTIVE"/>
    <property type="match status" value="1"/>
</dbReference>
<dbReference type="EMBL" id="AMQN01013904">
    <property type="status" value="NOT_ANNOTATED_CDS"/>
    <property type="molecule type" value="Genomic_DNA"/>
</dbReference>
<feature type="transmembrane region" description="Helical" evidence="2">
    <location>
        <begin position="89"/>
        <end position="116"/>
    </location>
</feature>
<dbReference type="PANTHER" id="PTHR10582">
    <property type="entry name" value="TRANSIENT RECEPTOR POTENTIAL ION CHANNEL PROTEIN"/>
    <property type="match status" value="1"/>
</dbReference>
<dbReference type="InterPro" id="IPR024862">
    <property type="entry name" value="TRPV"/>
</dbReference>
<feature type="transmembrane region" description="Helical" evidence="2">
    <location>
        <begin position="537"/>
        <end position="560"/>
    </location>
</feature>
<keyword evidence="2" id="KW-1133">Transmembrane helix</keyword>
<keyword evidence="2" id="KW-0472">Membrane</keyword>
<organism evidence="3 4">
    <name type="scientific">Capitella teleta</name>
    <name type="common">Polychaete worm</name>
    <dbReference type="NCBI Taxonomy" id="283909"/>
    <lineage>
        <taxon>Eukaryota</taxon>
        <taxon>Metazoa</taxon>
        <taxon>Spiralia</taxon>
        <taxon>Lophotrochozoa</taxon>
        <taxon>Annelida</taxon>
        <taxon>Polychaeta</taxon>
        <taxon>Sedentaria</taxon>
        <taxon>Scolecida</taxon>
        <taxon>Capitellidae</taxon>
        <taxon>Capitella</taxon>
    </lineage>
</organism>
<sequence length="738" mass="83150">MEAYSNFAGTNVDLVEFCIEDLHQVYDHCREHPNKTTFFKIVRGGDTATAKKILDRFLCRGDKQILNWVLNKENIKRGKPSVIQTELRVLVIILIILLFVVLFPVLYGVHGALYVFTTRYGLSPTRSTPQLLLLMAALSEEEDMVRLLKDYGVQIGQCDSYSFNVFHWFVHLSLTNLEKTVRCSSVVVKVYGDEVKCPILYSENRFGLTPLEASVSNGAFLYFDHLSNIQGLLRIPVPLDLSRGSSYGLNASVLQNLEDSSRHYYDVSLFENGLCGEKQSLLLHRMRSIPILNLGDEEANSIINNPFMKRYTDLKVKTYMFVNIFRWCWQLIYSAILFYVVVQFIISNSFPRQFNNYLRIYLRVSGVDNHTKEEAMKVADASLISSVVNASKCLPTNFTTYAGVALDYCGNIAFLKIRNSCPQDLSDEDLIDDTGLGQNRATLWSGVKVVHELRYLLTLSVLGMVLRVLEIVVRTYQTFWNHKSTGSCLLKLFGTKFPGSYMQNQAYICIDLLIIAVSFIFYFSIPLSKTMVDFLNVTGIIVLVMTTAVIISAVSVIHVFRFVPLIGHFIITTFAMSKVLVQFSVVTLSLICVFAYLFSIFIRDPNCPSLPLSSSLGLNVYDAYFLMLGMATGPKNESNATFLLVVMFTVASVLIILNLIIAVMSAVADNMMNYPWNEAVAQREVLVKSLESEAVTKTLLGPLGSKVVRFLKRRAGFIVHGNPGDRCDRVIITVESFI</sequence>
<evidence type="ECO:0000313" key="3">
    <source>
        <dbReference type="EnsemblMetazoa" id="CapteP198960"/>
    </source>
</evidence>
<dbReference type="GO" id="GO:0005262">
    <property type="term" value="F:calcium channel activity"/>
    <property type="evidence" value="ECO:0007669"/>
    <property type="project" value="TreeGrafter"/>
</dbReference>
<dbReference type="Gene3D" id="1.25.40.20">
    <property type="entry name" value="Ankyrin repeat-containing domain"/>
    <property type="match status" value="1"/>
</dbReference>
<accession>X1ZZA8</accession>
<dbReference type="Proteomes" id="UP000014760">
    <property type="component" value="Unassembled WGS sequence"/>
</dbReference>
<evidence type="ECO:0000256" key="1">
    <source>
        <dbReference type="ARBA" id="ARBA00022737"/>
    </source>
</evidence>
<keyword evidence="1" id="KW-0677">Repeat</keyword>
<feature type="transmembrane region" description="Helical" evidence="2">
    <location>
        <begin position="506"/>
        <end position="525"/>
    </location>
</feature>
<dbReference type="HOGENOM" id="CLU_410074_0_0_1"/>
<dbReference type="GO" id="GO:0098703">
    <property type="term" value="P:calcium ion import across plasma membrane"/>
    <property type="evidence" value="ECO:0007669"/>
    <property type="project" value="TreeGrafter"/>
</dbReference>
<evidence type="ECO:0008006" key="5">
    <source>
        <dbReference type="Google" id="ProtNLM"/>
    </source>
</evidence>
<reference evidence="3" key="3">
    <citation type="submission" date="2015-06" db="UniProtKB">
        <authorList>
            <consortium name="EnsemblMetazoa"/>
        </authorList>
    </citation>
    <scope>IDENTIFICATION</scope>
</reference>
<proteinExistence type="predicted"/>
<feature type="transmembrane region" description="Helical" evidence="2">
    <location>
        <begin position="642"/>
        <end position="668"/>
    </location>
</feature>
<evidence type="ECO:0000256" key="2">
    <source>
        <dbReference type="SAM" id="Phobius"/>
    </source>
</evidence>
<dbReference type="InterPro" id="IPR036770">
    <property type="entry name" value="Ankyrin_rpt-contain_sf"/>
</dbReference>
<reference evidence="4" key="1">
    <citation type="submission" date="2012-12" db="EMBL/GenBank/DDBJ databases">
        <authorList>
            <person name="Hellsten U."/>
            <person name="Grimwood J."/>
            <person name="Chapman J.A."/>
            <person name="Shapiro H."/>
            <person name="Aerts A."/>
            <person name="Otillar R.P."/>
            <person name="Terry A.Y."/>
            <person name="Boore J.L."/>
            <person name="Simakov O."/>
            <person name="Marletaz F."/>
            <person name="Cho S.-J."/>
            <person name="Edsinger-Gonzales E."/>
            <person name="Havlak P."/>
            <person name="Kuo D.-H."/>
            <person name="Larsson T."/>
            <person name="Lv J."/>
            <person name="Arendt D."/>
            <person name="Savage R."/>
            <person name="Osoegawa K."/>
            <person name="de Jong P."/>
            <person name="Lindberg D.R."/>
            <person name="Seaver E.C."/>
            <person name="Weisblat D.A."/>
            <person name="Putnam N.H."/>
            <person name="Grigoriev I.V."/>
            <person name="Rokhsar D.S."/>
        </authorList>
    </citation>
    <scope>NUCLEOTIDE SEQUENCE</scope>
    <source>
        <strain evidence="4">I ESC-2004</strain>
    </source>
</reference>
<keyword evidence="2" id="KW-0812">Transmembrane</keyword>